<keyword evidence="3" id="KW-0804">Transcription</keyword>
<sequence>MTLELLRNRWTFSVLVTLLEGPLDGRQLLISINEGAARNADLVGTRVLHSNVLLARLRQMEKEGLLLVGHPGSDARGGPDLWELTSEGKELFHSLGCVAVWATGHRSRLAATLRRHRRGGGSGQHPVAEPVLTAEQSCRRGVGMALGVLHPRWAFAILCQLSHGPQRPTGVTEAVNAGIGRNRDITGQRSLSEKMFWDTLHRLVDAGLVVHRPRPGQIASTARCTLTPAGHELLDALGPVAEWAIEHEKQLLTIVRRRRGLPDGDAKS</sequence>
<dbReference type="Gene3D" id="1.10.10.10">
    <property type="entry name" value="Winged helix-like DNA-binding domain superfamily/Winged helix DNA-binding domain"/>
    <property type="match status" value="2"/>
</dbReference>
<accession>A0ABW9I7H5</accession>
<evidence type="ECO:0000256" key="2">
    <source>
        <dbReference type="ARBA" id="ARBA00023125"/>
    </source>
</evidence>
<proteinExistence type="predicted"/>
<keyword evidence="2" id="KW-0238">DNA-binding</keyword>
<keyword evidence="6" id="KW-1185">Reference proteome</keyword>
<dbReference type="PANTHER" id="PTHR33204">
    <property type="entry name" value="TRANSCRIPTIONAL REGULATOR, MARR FAMILY"/>
    <property type="match status" value="1"/>
</dbReference>
<evidence type="ECO:0000313" key="5">
    <source>
        <dbReference type="EMBL" id="MFM9615796.1"/>
    </source>
</evidence>
<protein>
    <submittedName>
        <fullName evidence="5">Winged helix-turn-helix transcriptional regulator</fullName>
    </submittedName>
</protein>
<keyword evidence="1" id="KW-0805">Transcription regulation</keyword>
<dbReference type="SUPFAM" id="SSF46785">
    <property type="entry name" value="Winged helix' DNA-binding domain"/>
    <property type="match status" value="2"/>
</dbReference>
<feature type="domain" description="HTH hxlR-type" evidence="4">
    <location>
        <begin position="138"/>
        <end position="252"/>
    </location>
</feature>
<reference evidence="5 6" key="1">
    <citation type="submission" date="2024-12" db="EMBL/GenBank/DDBJ databases">
        <title>Forecasting of Potato common scab and diversities of Pathogenic streptomyces spp. in china.</title>
        <authorList>
            <person name="Handique U."/>
            <person name="Wu J."/>
        </authorList>
    </citation>
    <scope>NUCLEOTIDE SEQUENCE [LARGE SCALE GENOMIC DNA]</scope>
    <source>
        <strain evidence="5 6">ZRIMU1530</strain>
    </source>
</reference>
<dbReference type="Pfam" id="PF01638">
    <property type="entry name" value="HxlR"/>
    <property type="match status" value="1"/>
</dbReference>
<dbReference type="RefSeq" id="WP_409124087.1">
    <property type="nucleotide sequence ID" value="NZ_JBJVNI010000041.1"/>
</dbReference>
<evidence type="ECO:0000256" key="1">
    <source>
        <dbReference type="ARBA" id="ARBA00023015"/>
    </source>
</evidence>
<dbReference type="PANTHER" id="PTHR33204:SF37">
    <property type="entry name" value="HTH-TYPE TRANSCRIPTIONAL REGULATOR YODB"/>
    <property type="match status" value="1"/>
</dbReference>
<evidence type="ECO:0000256" key="3">
    <source>
        <dbReference type="ARBA" id="ARBA00023163"/>
    </source>
</evidence>
<dbReference type="PROSITE" id="PS51118">
    <property type="entry name" value="HTH_HXLR"/>
    <property type="match status" value="1"/>
</dbReference>
<dbReference type="EMBL" id="JBJVNI010000041">
    <property type="protein sequence ID" value="MFM9615796.1"/>
    <property type="molecule type" value="Genomic_DNA"/>
</dbReference>
<dbReference type="InterPro" id="IPR036388">
    <property type="entry name" value="WH-like_DNA-bd_sf"/>
</dbReference>
<gene>
    <name evidence="5" type="ORF">ACKI18_44855</name>
</gene>
<evidence type="ECO:0000259" key="4">
    <source>
        <dbReference type="PROSITE" id="PS51118"/>
    </source>
</evidence>
<name>A0ABW9I7H5_9ACTN</name>
<organism evidence="5 6">
    <name type="scientific">Streptomyces niveiscabiei</name>
    <dbReference type="NCBI Taxonomy" id="164115"/>
    <lineage>
        <taxon>Bacteria</taxon>
        <taxon>Bacillati</taxon>
        <taxon>Actinomycetota</taxon>
        <taxon>Actinomycetes</taxon>
        <taxon>Kitasatosporales</taxon>
        <taxon>Streptomycetaceae</taxon>
        <taxon>Streptomyces</taxon>
    </lineage>
</organism>
<evidence type="ECO:0000313" key="6">
    <source>
        <dbReference type="Proteomes" id="UP001631957"/>
    </source>
</evidence>
<comment type="caution">
    <text evidence="5">The sequence shown here is derived from an EMBL/GenBank/DDBJ whole genome shotgun (WGS) entry which is preliminary data.</text>
</comment>
<dbReference type="InterPro" id="IPR036390">
    <property type="entry name" value="WH_DNA-bd_sf"/>
</dbReference>
<dbReference type="Proteomes" id="UP001631957">
    <property type="component" value="Unassembled WGS sequence"/>
</dbReference>
<dbReference type="InterPro" id="IPR002577">
    <property type="entry name" value="HTH_HxlR"/>
</dbReference>